<evidence type="ECO:0000313" key="3">
    <source>
        <dbReference type="Proteomes" id="UP001164746"/>
    </source>
</evidence>
<organism evidence="2 3">
    <name type="scientific">Mya arenaria</name>
    <name type="common">Soft-shell clam</name>
    <dbReference type="NCBI Taxonomy" id="6604"/>
    <lineage>
        <taxon>Eukaryota</taxon>
        <taxon>Metazoa</taxon>
        <taxon>Spiralia</taxon>
        <taxon>Lophotrochozoa</taxon>
        <taxon>Mollusca</taxon>
        <taxon>Bivalvia</taxon>
        <taxon>Autobranchia</taxon>
        <taxon>Heteroconchia</taxon>
        <taxon>Euheterodonta</taxon>
        <taxon>Imparidentia</taxon>
        <taxon>Neoheterodontei</taxon>
        <taxon>Myida</taxon>
        <taxon>Myoidea</taxon>
        <taxon>Myidae</taxon>
        <taxon>Mya</taxon>
    </lineage>
</organism>
<protein>
    <submittedName>
        <fullName evidence="2">CATR-like protein</fullName>
    </submittedName>
</protein>
<accession>A0ABY7F243</accession>
<dbReference type="SUPFAM" id="SSF47473">
    <property type="entry name" value="EF-hand"/>
    <property type="match status" value="1"/>
</dbReference>
<dbReference type="EMBL" id="CP111021">
    <property type="protein sequence ID" value="WAR16235.1"/>
    <property type="molecule type" value="Genomic_DNA"/>
</dbReference>
<proteinExistence type="predicted"/>
<feature type="compositionally biased region" description="Basic and acidic residues" evidence="1">
    <location>
        <begin position="154"/>
        <end position="166"/>
    </location>
</feature>
<reference evidence="2" key="1">
    <citation type="submission" date="2022-11" db="EMBL/GenBank/DDBJ databases">
        <title>Centuries of genome instability and evolution in soft-shell clam transmissible cancer (bioRxiv).</title>
        <authorList>
            <person name="Hart S.F.M."/>
            <person name="Yonemitsu M.A."/>
            <person name="Giersch R.M."/>
            <person name="Beal B.F."/>
            <person name="Arriagada G."/>
            <person name="Davis B.W."/>
            <person name="Ostrander E.A."/>
            <person name="Goff S.P."/>
            <person name="Metzger M.J."/>
        </authorList>
    </citation>
    <scope>NUCLEOTIDE SEQUENCE</scope>
    <source>
        <strain evidence="2">MELC-2E11</strain>
        <tissue evidence="2">Siphon/mantle</tissue>
    </source>
</reference>
<name>A0ABY7F243_MYAAR</name>
<evidence type="ECO:0000256" key="1">
    <source>
        <dbReference type="SAM" id="MobiDB-lite"/>
    </source>
</evidence>
<dbReference type="InterPro" id="IPR011992">
    <property type="entry name" value="EF-hand-dom_pair"/>
</dbReference>
<gene>
    <name evidence="2" type="ORF">MAR_030829</name>
</gene>
<feature type="region of interest" description="Disordered" evidence="1">
    <location>
        <begin position="150"/>
        <end position="184"/>
    </location>
</feature>
<dbReference type="Gene3D" id="1.10.238.10">
    <property type="entry name" value="EF-hand"/>
    <property type="match status" value="2"/>
</dbReference>
<keyword evidence="3" id="KW-1185">Reference proteome</keyword>
<evidence type="ECO:0000313" key="2">
    <source>
        <dbReference type="EMBL" id="WAR16235.1"/>
    </source>
</evidence>
<sequence length="184" mass="20872">MTDLTPEQLQDLRRAFDLTQDSGVVDQYGAKKMLQIFNMNPTTEDVTKRYLDNDKDASAGMAFDEFERVFHDYLINYKKVPDTLNQTLADLFDGPISKPELRKILTEMGSEPFEPEEADEVLNEIQFDENGLVHQEVLKEFLMNKVDMRLPVQKADDQEGGQEKADAAPSPEAEPPVLNGDGKF</sequence>
<dbReference type="Proteomes" id="UP001164746">
    <property type="component" value="Chromosome 10"/>
</dbReference>